<dbReference type="AlphaFoldDB" id="A0AAV1BYB7"/>
<feature type="compositionally biased region" description="Gly residues" evidence="1">
    <location>
        <begin position="180"/>
        <end position="192"/>
    </location>
</feature>
<dbReference type="Proteomes" id="UP001161247">
    <property type="component" value="Chromosome 1"/>
</dbReference>
<feature type="compositionally biased region" description="Basic and acidic residues" evidence="1">
    <location>
        <begin position="241"/>
        <end position="254"/>
    </location>
</feature>
<evidence type="ECO:0000256" key="1">
    <source>
        <dbReference type="SAM" id="MobiDB-lite"/>
    </source>
</evidence>
<feature type="compositionally biased region" description="Polar residues" evidence="1">
    <location>
        <begin position="1"/>
        <end position="10"/>
    </location>
</feature>
<evidence type="ECO:0000313" key="3">
    <source>
        <dbReference type="Proteomes" id="UP001161247"/>
    </source>
</evidence>
<organism evidence="2 3">
    <name type="scientific">Oldenlandia corymbosa var. corymbosa</name>
    <dbReference type="NCBI Taxonomy" id="529605"/>
    <lineage>
        <taxon>Eukaryota</taxon>
        <taxon>Viridiplantae</taxon>
        <taxon>Streptophyta</taxon>
        <taxon>Embryophyta</taxon>
        <taxon>Tracheophyta</taxon>
        <taxon>Spermatophyta</taxon>
        <taxon>Magnoliopsida</taxon>
        <taxon>eudicotyledons</taxon>
        <taxon>Gunneridae</taxon>
        <taxon>Pentapetalae</taxon>
        <taxon>asterids</taxon>
        <taxon>lamiids</taxon>
        <taxon>Gentianales</taxon>
        <taxon>Rubiaceae</taxon>
        <taxon>Rubioideae</taxon>
        <taxon>Spermacoceae</taxon>
        <taxon>Hedyotis-Oldenlandia complex</taxon>
        <taxon>Oldenlandia</taxon>
    </lineage>
</organism>
<dbReference type="EMBL" id="OX459118">
    <property type="protein sequence ID" value="CAI9087540.1"/>
    <property type="molecule type" value="Genomic_DNA"/>
</dbReference>
<feature type="region of interest" description="Disordered" evidence="1">
    <location>
        <begin position="128"/>
        <end position="275"/>
    </location>
</feature>
<dbReference type="PANTHER" id="PTHR33871:SF1">
    <property type="entry name" value="OS05G0503100 PROTEIN"/>
    <property type="match status" value="1"/>
</dbReference>
<feature type="compositionally biased region" description="Basic and acidic residues" evidence="1">
    <location>
        <begin position="56"/>
        <end position="70"/>
    </location>
</feature>
<feature type="compositionally biased region" description="Polar residues" evidence="1">
    <location>
        <begin position="256"/>
        <end position="275"/>
    </location>
</feature>
<feature type="compositionally biased region" description="Basic and acidic residues" evidence="1">
    <location>
        <begin position="134"/>
        <end position="143"/>
    </location>
</feature>
<sequence length="288" mass="30904">MGCCVSSNAKSAPGNEDQKIQNPKENRAPLPEEESVKEVLSETPSLPKKPAVLSRTRQERLLLENDDPKKIRPLLPTISKAQEEKLKNDGVFKKSAGASFNSEEFFTGDAASELCSTHSGRSVLSTATYNSTDNYKHDDEGQRSFRQKSLSGTDSRRERVVGRSPARRPEQSPGRARNGPGVGTRAGSGTAGNGQRRDSAAEGCGRGSRSPAKRADNGGGSKTVMVRSGSGKKSGKSPGRAKSDRSDKILKLDDLSGSNRQNGNWPPTTTGNESLENPLVSLECFIFL</sequence>
<evidence type="ECO:0000313" key="2">
    <source>
        <dbReference type="EMBL" id="CAI9087540.1"/>
    </source>
</evidence>
<reference evidence="2" key="1">
    <citation type="submission" date="2023-03" db="EMBL/GenBank/DDBJ databases">
        <authorList>
            <person name="Julca I."/>
        </authorList>
    </citation>
    <scope>NUCLEOTIDE SEQUENCE</scope>
</reference>
<accession>A0AAV1BYB7</accession>
<dbReference type="PANTHER" id="PTHR33871">
    <property type="entry name" value="OS05G0503100 PROTEIN-RELATED"/>
    <property type="match status" value="1"/>
</dbReference>
<keyword evidence="3" id="KW-1185">Reference proteome</keyword>
<gene>
    <name evidence="2" type="ORF">OLC1_LOCUS343</name>
</gene>
<feature type="compositionally biased region" description="Basic and acidic residues" evidence="1">
    <location>
        <begin position="16"/>
        <end position="27"/>
    </location>
</feature>
<feature type="compositionally biased region" description="Low complexity" evidence="1">
    <location>
        <begin position="228"/>
        <end position="240"/>
    </location>
</feature>
<proteinExistence type="predicted"/>
<protein>
    <submittedName>
        <fullName evidence="2">OLC1v1021627C2</fullName>
    </submittedName>
</protein>
<feature type="region of interest" description="Disordered" evidence="1">
    <location>
        <begin position="1"/>
        <end position="74"/>
    </location>
</feature>
<name>A0AAV1BYB7_OLDCO</name>